<dbReference type="OMA" id="EHDFIQA"/>
<proteinExistence type="predicted"/>
<name>A0A8D2LU77_VARKO</name>
<evidence type="ECO:0000313" key="3">
    <source>
        <dbReference type="Proteomes" id="UP000694545"/>
    </source>
</evidence>
<keyword evidence="3" id="KW-1185">Reference proteome</keyword>
<feature type="compositionally biased region" description="Polar residues" evidence="1">
    <location>
        <begin position="1"/>
        <end position="11"/>
    </location>
</feature>
<dbReference type="AlphaFoldDB" id="A0A8D2LU77"/>
<reference evidence="2" key="2">
    <citation type="submission" date="2025-09" db="UniProtKB">
        <authorList>
            <consortium name="Ensembl"/>
        </authorList>
    </citation>
    <scope>IDENTIFICATION</scope>
</reference>
<organism evidence="2 3">
    <name type="scientific">Varanus komodoensis</name>
    <name type="common">Komodo dragon</name>
    <dbReference type="NCBI Taxonomy" id="61221"/>
    <lineage>
        <taxon>Eukaryota</taxon>
        <taxon>Metazoa</taxon>
        <taxon>Chordata</taxon>
        <taxon>Craniata</taxon>
        <taxon>Vertebrata</taxon>
        <taxon>Euteleostomi</taxon>
        <taxon>Lepidosauria</taxon>
        <taxon>Squamata</taxon>
        <taxon>Bifurcata</taxon>
        <taxon>Unidentata</taxon>
        <taxon>Episquamata</taxon>
        <taxon>Toxicofera</taxon>
        <taxon>Anguimorpha</taxon>
        <taxon>Paleoanguimorpha</taxon>
        <taxon>Varanoidea</taxon>
        <taxon>Varanidae</taxon>
        <taxon>Varanus</taxon>
    </lineage>
</organism>
<reference evidence="2" key="1">
    <citation type="submission" date="2025-08" db="UniProtKB">
        <authorList>
            <consortium name="Ensembl"/>
        </authorList>
    </citation>
    <scope>IDENTIFICATION</scope>
</reference>
<feature type="region of interest" description="Disordered" evidence="1">
    <location>
        <begin position="1"/>
        <end position="69"/>
    </location>
</feature>
<evidence type="ECO:0000313" key="2">
    <source>
        <dbReference type="Ensembl" id="ENSVKKP00000026431.1"/>
    </source>
</evidence>
<dbReference type="Proteomes" id="UP000694545">
    <property type="component" value="Unplaced"/>
</dbReference>
<evidence type="ECO:0000256" key="1">
    <source>
        <dbReference type="SAM" id="MobiDB-lite"/>
    </source>
</evidence>
<sequence length="104" mass="11332">SWIRSCSNNSDKNFDDEESIDRNRPFSVASAIKVPASEKPRDPSNTSKKSGSAGRPKVGGTTKGGEAGAVDEHDFIQAFTDVPTVQIFLRDALSCESFLKRKKI</sequence>
<protein>
    <submittedName>
        <fullName evidence="2">Uncharacterized protein</fullName>
    </submittedName>
</protein>
<dbReference type="Ensembl" id="ENSVKKT00000027077.1">
    <property type="protein sequence ID" value="ENSVKKP00000026431.1"/>
    <property type="gene ID" value="ENSVKKG00000017248.1"/>
</dbReference>
<accession>A0A8D2LU77</accession>